<accession>A0A5Q0M4I0</accession>
<sequence length="173" mass="18466">MTDTPSFVPLSESANGKTNSFCLQCKKAEQTMSYAACLNRIEVLRANAAAPKDWNVCEQALRFGQCIARDMRQEEELAGTSIYFRAREAIQSAAAAAARWFMPGDKKVKPAARSGSVLDVLGDTGSLADAISGSAASVPHTHTARVIPISAVVGETPLQIARRLRAEQEAANA</sequence>
<gene>
    <name evidence="1" type="ORF">GFK26_18660</name>
</gene>
<dbReference type="RefSeq" id="WP_153283272.1">
    <property type="nucleotide sequence ID" value="NZ_CP045644.1"/>
</dbReference>
<reference evidence="1 2" key="1">
    <citation type="submission" date="2019-10" db="EMBL/GenBank/DDBJ databases">
        <title>Complete genome sequence of Variovorax paradoxus 5C-2.</title>
        <authorList>
            <person name="Gogoleva N.E."/>
            <person name="Balkin A.S."/>
        </authorList>
    </citation>
    <scope>NUCLEOTIDE SEQUENCE [LARGE SCALE GENOMIC DNA]</scope>
    <source>
        <strain evidence="1 2">5C-2</strain>
    </source>
</reference>
<proteinExistence type="predicted"/>
<organism evidence="1 2">
    <name type="scientific">Variovorax paradoxus</name>
    <dbReference type="NCBI Taxonomy" id="34073"/>
    <lineage>
        <taxon>Bacteria</taxon>
        <taxon>Pseudomonadati</taxon>
        <taxon>Pseudomonadota</taxon>
        <taxon>Betaproteobacteria</taxon>
        <taxon>Burkholderiales</taxon>
        <taxon>Comamonadaceae</taxon>
        <taxon>Variovorax</taxon>
    </lineage>
</organism>
<dbReference type="Proteomes" id="UP000326780">
    <property type="component" value="Chromosome"/>
</dbReference>
<evidence type="ECO:0000313" key="2">
    <source>
        <dbReference type="Proteomes" id="UP000326780"/>
    </source>
</evidence>
<name>A0A5Q0M4I0_VARPD</name>
<protein>
    <submittedName>
        <fullName evidence="1">Uncharacterized protein</fullName>
    </submittedName>
</protein>
<dbReference type="EMBL" id="CP045644">
    <property type="protein sequence ID" value="QFZ84650.1"/>
    <property type="molecule type" value="Genomic_DNA"/>
</dbReference>
<evidence type="ECO:0000313" key="1">
    <source>
        <dbReference type="EMBL" id="QFZ84650.1"/>
    </source>
</evidence>
<dbReference type="AlphaFoldDB" id="A0A5Q0M4I0"/>